<gene>
    <name evidence="2" type="ORF">CKAH01_16551</name>
</gene>
<feature type="compositionally biased region" description="Low complexity" evidence="1">
    <location>
        <begin position="34"/>
        <end position="54"/>
    </location>
</feature>
<proteinExistence type="predicted"/>
<keyword evidence="3" id="KW-1185">Reference proteome</keyword>
<dbReference type="AlphaFoldDB" id="A0AAD9YG97"/>
<feature type="compositionally biased region" description="Polar residues" evidence="1">
    <location>
        <begin position="20"/>
        <end position="29"/>
    </location>
</feature>
<comment type="caution">
    <text evidence="2">The sequence shown here is derived from an EMBL/GenBank/DDBJ whole genome shotgun (WGS) entry which is preliminary data.</text>
</comment>
<evidence type="ECO:0000256" key="1">
    <source>
        <dbReference type="SAM" id="MobiDB-lite"/>
    </source>
</evidence>
<evidence type="ECO:0000313" key="2">
    <source>
        <dbReference type="EMBL" id="KAK2760148.1"/>
    </source>
</evidence>
<dbReference type="Proteomes" id="UP001281614">
    <property type="component" value="Unassembled WGS sequence"/>
</dbReference>
<protein>
    <submittedName>
        <fullName evidence="2">Uncharacterized protein</fullName>
    </submittedName>
</protein>
<reference evidence="2" key="1">
    <citation type="submission" date="2023-02" db="EMBL/GenBank/DDBJ databases">
        <title>Colletotrichum kahawae CIFC_Que2 genome sequencing and assembly.</title>
        <authorList>
            <person name="Baroncelli R."/>
        </authorList>
    </citation>
    <scope>NUCLEOTIDE SEQUENCE</scope>
    <source>
        <strain evidence="2">CIFC_Que2</strain>
    </source>
</reference>
<sequence>MSILWLDPVQVVVRSQRTLPGKATPSSSLKLAMTKQTTSTHTWSTTTHRLSTIP</sequence>
<name>A0AAD9YG97_COLKA</name>
<dbReference type="EMBL" id="VYYT01000173">
    <property type="protein sequence ID" value="KAK2760148.1"/>
    <property type="molecule type" value="Genomic_DNA"/>
</dbReference>
<evidence type="ECO:0000313" key="3">
    <source>
        <dbReference type="Proteomes" id="UP001281614"/>
    </source>
</evidence>
<feature type="region of interest" description="Disordered" evidence="1">
    <location>
        <begin position="20"/>
        <end position="54"/>
    </location>
</feature>
<organism evidence="2 3">
    <name type="scientific">Colletotrichum kahawae</name>
    <name type="common">Coffee berry disease fungus</name>
    <dbReference type="NCBI Taxonomy" id="34407"/>
    <lineage>
        <taxon>Eukaryota</taxon>
        <taxon>Fungi</taxon>
        <taxon>Dikarya</taxon>
        <taxon>Ascomycota</taxon>
        <taxon>Pezizomycotina</taxon>
        <taxon>Sordariomycetes</taxon>
        <taxon>Hypocreomycetidae</taxon>
        <taxon>Glomerellales</taxon>
        <taxon>Glomerellaceae</taxon>
        <taxon>Colletotrichum</taxon>
        <taxon>Colletotrichum gloeosporioides species complex</taxon>
    </lineage>
</organism>
<accession>A0AAD9YG97</accession>